<sequence length="211" mass="23462">MNLRTLVGVILASFASIDAGTIDHDQVVRSHSPNQRRGGLKIHGSSAAGCRGSGFGSQVYGRSAWYNGVSTIMYSWYFPKDQPQDFTGHRHDWEHVIVWIDNPKNESPKILAMTPSAHVGYSTYAPPPVDMVDGTSCKVDTSSWLFIDHHLEGTSTAGQTQDLIMWDDMTDVARNALNTTDFGRANVPMNDYNFHPKLEKAYPWSTDQNQG</sequence>
<evidence type="ECO:0000256" key="2">
    <source>
        <dbReference type="ARBA" id="ARBA00009520"/>
    </source>
</evidence>
<keyword evidence="3" id="KW-0964">Secreted</keyword>
<comment type="similarity">
    <text evidence="2">Belongs to the Necrosis inducing protein (NPP1) family.</text>
</comment>
<evidence type="ECO:0000256" key="1">
    <source>
        <dbReference type="ARBA" id="ARBA00004613"/>
    </source>
</evidence>
<gene>
    <name evidence="6" type="ORF">Plil01_001550000</name>
</gene>
<dbReference type="PANTHER" id="PTHR33657">
    <property type="entry name" value="DOMAIN PROTEIN, PUTATIVE (AFU_ORTHOLOGUE AFUA_5G00600)-RELATED"/>
    <property type="match status" value="1"/>
</dbReference>
<comment type="caution">
    <text evidence="6">The sequence shown here is derived from an EMBL/GenBank/DDBJ whole genome shotgun (WGS) entry which is preliminary data.</text>
</comment>
<keyword evidence="7" id="KW-1185">Reference proteome</keyword>
<protein>
    <submittedName>
        <fullName evidence="6">Unnamed protein product</fullName>
    </submittedName>
</protein>
<name>A0A9W6XDD1_9STRA</name>
<evidence type="ECO:0000256" key="4">
    <source>
        <dbReference type="ARBA" id="ARBA00023026"/>
    </source>
</evidence>
<dbReference type="PANTHER" id="PTHR33657:SF8">
    <property type="entry name" value="DOMAIN PROTEIN, PUTATIVE (AFU_ORTHOLOGUE AFUA_5G00600)-RELATED"/>
    <property type="match status" value="1"/>
</dbReference>
<organism evidence="6 7">
    <name type="scientific">Phytophthora lilii</name>
    <dbReference type="NCBI Taxonomy" id="2077276"/>
    <lineage>
        <taxon>Eukaryota</taxon>
        <taxon>Sar</taxon>
        <taxon>Stramenopiles</taxon>
        <taxon>Oomycota</taxon>
        <taxon>Peronosporomycetes</taxon>
        <taxon>Peronosporales</taxon>
        <taxon>Peronosporaceae</taxon>
        <taxon>Phytophthora</taxon>
    </lineage>
</organism>
<evidence type="ECO:0000256" key="5">
    <source>
        <dbReference type="SAM" id="SignalP"/>
    </source>
</evidence>
<dbReference type="GO" id="GO:0005576">
    <property type="term" value="C:extracellular region"/>
    <property type="evidence" value="ECO:0007669"/>
    <property type="project" value="UniProtKB-SubCell"/>
</dbReference>
<dbReference type="OrthoDB" id="147163at2759"/>
<dbReference type="AlphaFoldDB" id="A0A9W6XDD1"/>
<reference evidence="6" key="1">
    <citation type="submission" date="2023-04" db="EMBL/GenBank/DDBJ databases">
        <title>Phytophthora lilii NBRC 32176.</title>
        <authorList>
            <person name="Ichikawa N."/>
            <person name="Sato H."/>
            <person name="Tonouchi N."/>
        </authorList>
    </citation>
    <scope>NUCLEOTIDE SEQUENCE</scope>
    <source>
        <strain evidence="6">NBRC 32176</strain>
    </source>
</reference>
<proteinExistence type="inferred from homology"/>
<dbReference type="InterPro" id="IPR008701">
    <property type="entry name" value="NPP1"/>
</dbReference>
<feature type="chain" id="PRO_5040719716" evidence="5">
    <location>
        <begin position="20"/>
        <end position="211"/>
    </location>
</feature>
<accession>A0A9W6XDD1</accession>
<evidence type="ECO:0000313" key="6">
    <source>
        <dbReference type="EMBL" id="GMF36656.1"/>
    </source>
</evidence>
<keyword evidence="4" id="KW-0843">Virulence</keyword>
<dbReference type="Pfam" id="PF05630">
    <property type="entry name" value="NPP1"/>
    <property type="match status" value="1"/>
</dbReference>
<comment type="subcellular location">
    <subcellularLocation>
        <location evidence="1">Secreted</location>
    </subcellularLocation>
</comment>
<feature type="signal peptide" evidence="5">
    <location>
        <begin position="1"/>
        <end position="19"/>
    </location>
</feature>
<dbReference type="EMBL" id="BSXW01001422">
    <property type="protein sequence ID" value="GMF36656.1"/>
    <property type="molecule type" value="Genomic_DNA"/>
</dbReference>
<dbReference type="PIRSF" id="PIRSF029958">
    <property type="entry name" value="Necrosis-inducing_protein"/>
    <property type="match status" value="1"/>
</dbReference>
<evidence type="ECO:0000256" key="3">
    <source>
        <dbReference type="ARBA" id="ARBA00022525"/>
    </source>
</evidence>
<evidence type="ECO:0000313" key="7">
    <source>
        <dbReference type="Proteomes" id="UP001165083"/>
    </source>
</evidence>
<keyword evidence="5" id="KW-0732">Signal</keyword>
<dbReference type="Proteomes" id="UP001165083">
    <property type="component" value="Unassembled WGS sequence"/>
</dbReference>